<sequence>MLFPVITLLFIFISISTCSYPIRKKTCNCREEIPSMYEFSNFLGVNYKIEGFGYSYPKQDQIDAIQDLIVDSVSVSSTSNRFYLCSAECVYYKINKTYEIYGAIGLDKTEVLNLNCNSTSNFGDCLIDTYDDRNAKVIDNPTTTLRSKVKLNRKTTLKKDDLSNKLQYD</sequence>
<feature type="chain" id="PRO_5040926712" evidence="1">
    <location>
        <begin position="19"/>
        <end position="169"/>
    </location>
</feature>
<feature type="signal peptide" evidence="1">
    <location>
        <begin position="1"/>
        <end position="18"/>
    </location>
</feature>
<comment type="caution">
    <text evidence="2">The sequence shown here is derived from an EMBL/GenBank/DDBJ whole genome shotgun (WGS) entry which is preliminary data.</text>
</comment>
<name>A0A9W4U0U3_9ASCO</name>
<evidence type="ECO:0000313" key="3">
    <source>
        <dbReference type="Proteomes" id="UP001152885"/>
    </source>
</evidence>
<keyword evidence="3" id="KW-1185">Reference proteome</keyword>
<accession>A0A9W4U0U3</accession>
<dbReference type="AlphaFoldDB" id="A0A9W4U0U3"/>
<organism evidence="2 3">
    <name type="scientific">Candida verbasci</name>
    <dbReference type="NCBI Taxonomy" id="1227364"/>
    <lineage>
        <taxon>Eukaryota</taxon>
        <taxon>Fungi</taxon>
        <taxon>Dikarya</taxon>
        <taxon>Ascomycota</taxon>
        <taxon>Saccharomycotina</taxon>
        <taxon>Pichiomycetes</taxon>
        <taxon>Debaryomycetaceae</taxon>
        <taxon>Candida/Lodderomyces clade</taxon>
        <taxon>Candida</taxon>
    </lineage>
</organism>
<dbReference type="EMBL" id="CANTUO010000005">
    <property type="protein sequence ID" value="CAI5760106.1"/>
    <property type="molecule type" value="Genomic_DNA"/>
</dbReference>
<evidence type="ECO:0000256" key="1">
    <source>
        <dbReference type="SAM" id="SignalP"/>
    </source>
</evidence>
<reference evidence="2" key="1">
    <citation type="submission" date="2022-12" db="EMBL/GenBank/DDBJ databases">
        <authorList>
            <person name="Brejova B."/>
        </authorList>
    </citation>
    <scope>NUCLEOTIDE SEQUENCE</scope>
</reference>
<evidence type="ECO:0000313" key="2">
    <source>
        <dbReference type="EMBL" id="CAI5760106.1"/>
    </source>
</evidence>
<proteinExistence type="predicted"/>
<dbReference type="Proteomes" id="UP001152885">
    <property type="component" value="Unassembled WGS sequence"/>
</dbReference>
<protein>
    <submittedName>
        <fullName evidence="2">Uncharacterized protein</fullName>
    </submittedName>
</protein>
<keyword evidence="1" id="KW-0732">Signal</keyword>
<gene>
    <name evidence="2" type="ORF">CANVERA_P4617</name>
</gene>